<keyword evidence="3" id="KW-1185">Reference proteome</keyword>
<evidence type="ECO:0000313" key="2">
    <source>
        <dbReference type="EMBL" id="KAF6140190.1"/>
    </source>
</evidence>
<proteinExistence type="predicted"/>
<dbReference type="PANTHER" id="PTHR36619">
    <property type="entry name" value="OS04G0208900 PROTEIN"/>
    <property type="match status" value="1"/>
</dbReference>
<evidence type="ECO:0000256" key="1">
    <source>
        <dbReference type="SAM" id="SignalP"/>
    </source>
</evidence>
<gene>
    <name evidence="2" type="ORF">GIB67_000238</name>
</gene>
<feature type="chain" id="PRO_5029831597" evidence="1">
    <location>
        <begin position="29"/>
        <end position="105"/>
    </location>
</feature>
<organism evidence="2 3">
    <name type="scientific">Kingdonia uniflora</name>
    <dbReference type="NCBI Taxonomy" id="39325"/>
    <lineage>
        <taxon>Eukaryota</taxon>
        <taxon>Viridiplantae</taxon>
        <taxon>Streptophyta</taxon>
        <taxon>Embryophyta</taxon>
        <taxon>Tracheophyta</taxon>
        <taxon>Spermatophyta</taxon>
        <taxon>Magnoliopsida</taxon>
        <taxon>Ranunculales</taxon>
        <taxon>Circaeasteraceae</taxon>
        <taxon>Kingdonia</taxon>
    </lineage>
</organism>
<accession>A0A7J7LCD0</accession>
<reference evidence="2 3" key="1">
    <citation type="journal article" date="2020" name="IScience">
        <title>Genome Sequencing of the Endangered Kingdonia uniflora (Circaeasteraceae, Ranunculales) Reveals Potential Mechanisms of Evolutionary Specialization.</title>
        <authorList>
            <person name="Sun Y."/>
            <person name="Deng T."/>
            <person name="Zhang A."/>
            <person name="Moore M.J."/>
            <person name="Landis J.B."/>
            <person name="Lin N."/>
            <person name="Zhang H."/>
            <person name="Zhang X."/>
            <person name="Huang J."/>
            <person name="Zhang X."/>
            <person name="Sun H."/>
            <person name="Wang H."/>
        </authorList>
    </citation>
    <scope>NUCLEOTIDE SEQUENCE [LARGE SCALE GENOMIC DNA]</scope>
    <source>
        <strain evidence="2">TB1705</strain>
        <tissue evidence="2">Leaf</tissue>
    </source>
</reference>
<dbReference type="AlphaFoldDB" id="A0A7J7LCD0"/>
<protein>
    <submittedName>
        <fullName evidence="2">Uncharacterized protein</fullName>
    </submittedName>
</protein>
<dbReference type="PANTHER" id="PTHR36619:SF2">
    <property type="entry name" value="OS04G0208900 PROTEIN"/>
    <property type="match status" value="1"/>
</dbReference>
<dbReference type="Proteomes" id="UP000541444">
    <property type="component" value="Unassembled WGS sequence"/>
</dbReference>
<dbReference type="EMBL" id="JACGCM010002394">
    <property type="protein sequence ID" value="KAF6140190.1"/>
    <property type="molecule type" value="Genomic_DNA"/>
</dbReference>
<name>A0A7J7LCD0_9MAGN</name>
<evidence type="ECO:0000313" key="3">
    <source>
        <dbReference type="Proteomes" id="UP000541444"/>
    </source>
</evidence>
<keyword evidence="1" id="KW-0732">Signal</keyword>
<sequence length="105" mass="11243">MSSLPSVPSLLFLLLLVLPLDITMTVLSSSPRLVVEATRPITSNSKSYVTFKPLSNAEQGVFRGGEFSNCLPKGFYRSSTPSQFGHYQVLGSTVCASSNGDSVKP</sequence>
<dbReference type="OrthoDB" id="1052227at2759"/>
<feature type="signal peptide" evidence="1">
    <location>
        <begin position="1"/>
        <end position="28"/>
    </location>
</feature>
<comment type="caution">
    <text evidence="2">The sequence shown here is derived from an EMBL/GenBank/DDBJ whole genome shotgun (WGS) entry which is preliminary data.</text>
</comment>